<feature type="compositionally biased region" description="Polar residues" evidence="1">
    <location>
        <begin position="853"/>
        <end position="868"/>
    </location>
</feature>
<proteinExistence type="predicted"/>
<evidence type="ECO:0000313" key="2">
    <source>
        <dbReference type="EMBL" id="GAX76240.1"/>
    </source>
</evidence>
<feature type="region of interest" description="Disordered" evidence="1">
    <location>
        <begin position="1"/>
        <end position="25"/>
    </location>
</feature>
<dbReference type="EMBL" id="BEGY01000016">
    <property type="protein sequence ID" value="GAX76240.1"/>
    <property type="molecule type" value="Genomic_DNA"/>
</dbReference>
<feature type="compositionally biased region" description="Low complexity" evidence="1">
    <location>
        <begin position="742"/>
        <end position="757"/>
    </location>
</feature>
<evidence type="ECO:0008006" key="4">
    <source>
        <dbReference type="Google" id="ProtNLM"/>
    </source>
</evidence>
<name>A0A250X0F4_9CHLO</name>
<accession>A0A250X0F4</accession>
<dbReference type="SUPFAM" id="SSF56219">
    <property type="entry name" value="DNase I-like"/>
    <property type="match status" value="1"/>
</dbReference>
<feature type="region of interest" description="Disordered" evidence="1">
    <location>
        <begin position="807"/>
        <end position="868"/>
    </location>
</feature>
<dbReference type="InterPro" id="IPR036691">
    <property type="entry name" value="Endo/exonu/phosph_ase_sf"/>
</dbReference>
<evidence type="ECO:0000256" key="1">
    <source>
        <dbReference type="SAM" id="MobiDB-lite"/>
    </source>
</evidence>
<dbReference type="Gene3D" id="3.60.10.10">
    <property type="entry name" value="Endonuclease/exonuclease/phosphatase"/>
    <property type="match status" value="1"/>
</dbReference>
<feature type="region of interest" description="Disordered" evidence="1">
    <location>
        <begin position="39"/>
        <end position="66"/>
    </location>
</feature>
<gene>
    <name evidence="2" type="ORF">CEUSTIGMA_g3684.t1</name>
</gene>
<feature type="compositionally biased region" description="Polar residues" evidence="1">
    <location>
        <begin position="49"/>
        <end position="58"/>
    </location>
</feature>
<comment type="caution">
    <text evidence="2">The sequence shown here is derived from an EMBL/GenBank/DDBJ whole genome shotgun (WGS) entry which is preliminary data.</text>
</comment>
<dbReference type="AlphaFoldDB" id="A0A250X0F4"/>
<feature type="compositionally biased region" description="Polar residues" evidence="1">
    <location>
        <begin position="7"/>
        <end position="23"/>
    </location>
</feature>
<evidence type="ECO:0000313" key="3">
    <source>
        <dbReference type="Proteomes" id="UP000232323"/>
    </source>
</evidence>
<organism evidence="2 3">
    <name type="scientific">Chlamydomonas eustigma</name>
    <dbReference type="NCBI Taxonomy" id="1157962"/>
    <lineage>
        <taxon>Eukaryota</taxon>
        <taxon>Viridiplantae</taxon>
        <taxon>Chlorophyta</taxon>
        <taxon>core chlorophytes</taxon>
        <taxon>Chlorophyceae</taxon>
        <taxon>CS clade</taxon>
        <taxon>Chlamydomonadales</taxon>
        <taxon>Chlamydomonadaceae</taxon>
        <taxon>Chlamydomonas</taxon>
    </lineage>
</organism>
<feature type="region of interest" description="Disordered" evidence="1">
    <location>
        <begin position="665"/>
        <end position="688"/>
    </location>
</feature>
<reference evidence="2 3" key="1">
    <citation type="submission" date="2017-08" db="EMBL/GenBank/DDBJ databases">
        <title>Acidophilic green algal genome provides insights into adaptation to an acidic environment.</title>
        <authorList>
            <person name="Hirooka S."/>
            <person name="Hirose Y."/>
            <person name="Kanesaki Y."/>
            <person name="Higuchi S."/>
            <person name="Fujiwara T."/>
            <person name="Onuma R."/>
            <person name="Era A."/>
            <person name="Ohbayashi R."/>
            <person name="Uzuka A."/>
            <person name="Nozaki H."/>
            <person name="Yoshikawa H."/>
            <person name="Miyagishima S.Y."/>
        </authorList>
    </citation>
    <scope>NUCLEOTIDE SEQUENCE [LARGE SCALE GENOMIC DNA]</scope>
    <source>
        <strain evidence="2 3">NIES-2499</strain>
    </source>
</reference>
<dbReference type="Proteomes" id="UP000232323">
    <property type="component" value="Unassembled WGS sequence"/>
</dbReference>
<sequence length="881" mass="93090">MVDGGVITQSPAASVSKGVQSLQRGGKPLGKELVQAGSHSKILPPPWNNELQNTSQKSGSEHKQHEGIWSKLKATFSSGSNKEAGLQQQYMLSTPVVVPAPVIIDILTQVQRSNELLRKESQARTEGMRSLIESVNRNLAATHSYVNAAATAVKGLPRPSQLYGQGMSPEIAAGFSRLDEFRSRVQQPNLRTGPEEGGTMWRAGNALQQAPLYALNDQPRAGVGLATEIAGSSGATTSLHSVQGPHLHLRAESSPWHIPTDVSSSVRNPKQLPGYKWNVDQDLRVATWNLQGLSYRGHEDQHKVEVVAQAVWACQPDLVVFQGLPGIEGVAKVCALLNLWNHSGSSEAWHSFCSPQRTHNSLSDSSGRENSSRAHVGSHEFCAFLWREPYLLPWGGNTTILNHKASAASHGYNAPSYSSSKTIEAKRQLPGSFQVLEAGVKGSAYQALTRDVLVGIFSVGNRPVMVASVHLSPPVSGRTSAAQEGDHKHLASAVQSACRELQNVHEGLLGKMWMIVAGTFNGDSTEVLDASLWEYLVEKEVETHLKRSGFCDNICVSKNASGGSKLNRSDRILQPVSSKGATGEEAEPPFRSGAMVMAHGHHAVSQHALVWGEVRVTPAPGIAPQAPAAAVPVVKPLSDDQDVNRSSLDSRVGVRMGSITSSGSYSVGTNQIPSATGRPTTSPAISYSSKPSTYMEALQSDALKEGSRATNVVSTSQPVSGALRTSTGYSGGFGLGSEIPRSASPQSVSQRSSLISQKGGLMEELRTYSKEDVGFGLFAEDSAGSPKPRSAAAAAALSTGSMALRTARVSTPDGPSTPLTGSPRASVDGLRSGGSGYGLGVETAGGRAGVRPQVSSSLTGRPGANITNTAVMRNSTPTLKY</sequence>
<dbReference type="OrthoDB" id="6237065at2759"/>
<protein>
    <recommendedName>
        <fullName evidence="4">Endonuclease/exonuclease/phosphatase domain-containing protein</fullName>
    </recommendedName>
</protein>
<keyword evidence="3" id="KW-1185">Reference proteome</keyword>
<feature type="region of interest" description="Disordered" evidence="1">
    <location>
        <begin position="733"/>
        <end position="757"/>
    </location>
</feature>